<dbReference type="PANTHER" id="PTHR30289">
    <property type="entry name" value="UNCHARACTERIZED PROTEIN YBCL-RELATED"/>
    <property type="match status" value="1"/>
</dbReference>
<dbReference type="PANTHER" id="PTHR30289:SF1">
    <property type="entry name" value="PEBP (PHOSPHATIDYLETHANOLAMINE-BINDING PROTEIN) FAMILY PROTEIN"/>
    <property type="match status" value="1"/>
</dbReference>
<evidence type="ECO:0000256" key="1">
    <source>
        <dbReference type="SAM" id="SignalP"/>
    </source>
</evidence>
<accession>A0A0P0E9V7</accession>
<sequence length="183" mass="18971">MHNRSALLLAAILAMGAAPAAAFELTSPDIKDGAPLGERHVFAGFGCTGENLSPALAWKDAPAGTRSFAVTAYDPDAPTGSGWWHWIVFNLPATTLRLSAGAGNPDTGLLPAGALQSRTDFGTPGYGGACPPVGDPPHRYVFTVHALKTDSLPLDANSSGAMVGFLLNANRLEKATLTARYGR</sequence>
<dbReference type="SUPFAM" id="SSF49777">
    <property type="entry name" value="PEBP-like"/>
    <property type="match status" value="1"/>
</dbReference>
<protein>
    <submittedName>
        <fullName evidence="2">YbhB/YbcL family Raf kinase inhibitor-like protein</fullName>
    </submittedName>
</protein>
<dbReference type="CDD" id="cd00865">
    <property type="entry name" value="PEBP_bact_arch"/>
    <property type="match status" value="1"/>
</dbReference>
<evidence type="ECO:0000313" key="3">
    <source>
        <dbReference type="Proteomes" id="UP000298774"/>
    </source>
</evidence>
<evidence type="ECO:0000313" key="2">
    <source>
        <dbReference type="EMBL" id="QCO07860.1"/>
    </source>
</evidence>
<dbReference type="KEGG" id="abf:AMK58_07440"/>
<organism evidence="2 3">
    <name type="scientific">Azospirillum brasilense</name>
    <dbReference type="NCBI Taxonomy" id="192"/>
    <lineage>
        <taxon>Bacteria</taxon>
        <taxon>Pseudomonadati</taxon>
        <taxon>Pseudomonadota</taxon>
        <taxon>Alphaproteobacteria</taxon>
        <taxon>Rhodospirillales</taxon>
        <taxon>Azospirillaceae</taxon>
        <taxon>Azospirillum</taxon>
    </lineage>
</organism>
<dbReference type="GeneID" id="56448180"/>
<gene>
    <name evidence="2" type="ORF">D3868_01610</name>
</gene>
<dbReference type="Gene3D" id="3.90.280.10">
    <property type="entry name" value="PEBP-like"/>
    <property type="match status" value="1"/>
</dbReference>
<dbReference type="RefSeq" id="WP_035673729.1">
    <property type="nucleotide sequence ID" value="NZ_CP032339.1"/>
</dbReference>
<dbReference type="NCBIfam" id="TIGR00481">
    <property type="entry name" value="YbhB/YbcL family Raf kinase inhibitor-like protein"/>
    <property type="match status" value="1"/>
</dbReference>
<dbReference type="InterPro" id="IPR005247">
    <property type="entry name" value="YbhB_YbcL/LppC-like"/>
</dbReference>
<dbReference type="InterPro" id="IPR036610">
    <property type="entry name" value="PEBP-like_sf"/>
</dbReference>
<dbReference type="Proteomes" id="UP000298774">
    <property type="component" value="Chromosome"/>
</dbReference>
<feature type="chain" id="PRO_5030012586" evidence="1">
    <location>
        <begin position="21"/>
        <end position="183"/>
    </location>
</feature>
<dbReference type="Pfam" id="PF01161">
    <property type="entry name" value="PBP"/>
    <property type="match status" value="1"/>
</dbReference>
<reference evidence="2 3" key="1">
    <citation type="submission" date="2018-09" db="EMBL/GenBank/DDBJ databases">
        <title>Whole genome based analysis of evolution and adaptive divergence in Indian and Brazilian strains of Azospirillum brasilense.</title>
        <authorList>
            <person name="Singh C."/>
            <person name="Tripathi A.K."/>
        </authorList>
    </citation>
    <scope>NUCLEOTIDE SEQUENCE [LARGE SCALE GENOMIC DNA]</scope>
    <source>
        <strain evidence="2 3">MTCC4038</strain>
    </source>
</reference>
<dbReference type="AlphaFoldDB" id="A0A0P0E9V7"/>
<keyword evidence="1" id="KW-0732">Signal</keyword>
<proteinExistence type="predicted"/>
<feature type="signal peptide" evidence="1">
    <location>
        <begin position="1"/>
        <end position="20"/>
    </location>
</feature>
<dbReference type="EMBL" id="CP032339">
    <property type="protein sequence ID" value="QCO07860.1"/>
    <property type="molecule type" value="Genomic_DNA"/>
</dbReference>
<name>A0A0P0E9V7_AZOBR</name>
<dbReference type="InterPro" id="IPR008914">
    <property type="entry name" value="PEBP"/>
</dbReference>